<evidence type="ECO:0000313" key="1">
    <source>
        <dbReference type="EMBL" id="KAI6084100.1"/>
    </source>
</evidence>
<evidence type="ECO:0000313" key="2">
    <source>
        <dbReference type="Proteomes" id="UP001497680"/>
    </source>
</evidence>
<comment type="caution">
    <text evidence="1">The sequence shown here is derived from an EMBL/GenBank/DDBJ whole genome shotgun (WGS) entry which is preliminary data.</text>
</comment>
<dbReference type="EMBL" id="MU394342">
    <property type="protein sequence ID" value="KAI6084100.1"/>
    <property type="molecule type" value="Genomic_DNA"/>
</dbReference>
<reference evidence="1 2" key="1">
    <citation type="journal article" date="2022" name="New Phytol.">
        <title>Ecological generalism drives hyperdiversity of secondary metabolite gene clusters in xylarialean endophytes.</title>
        <authorList>
            <person name="Franco M.E.E."/>
            <person name="Wisecaver J.H."/>
            <person name="Arnold A.E."/>
            <person name="Ju Y.M."/>
            <person name="Slot J.C."/>
            <person name="Ahrendt S."/>
            <person name="Moore L.P."/>
            <person name="Eastman K.E."/>
            <person name="Scott K."/>
            <person name="Konkel Z."/>
            <person name="Mondo S.J."/>
            <person name="Kuo A."/>
            <person name="Hayes R.D."/>
            <person name="Haridas S."/>
            <person name="Andreopoulos B."/>
            <person name="Riley R."/>
            <person name="LaButti K."/>
            <person name="Pangilinan J."/>
            <person name="Lipzen A."/>
            <person name="Amirebrahimi M."/>
            <person name="Yan J."/>
            <person name="Adam C."/>
            <person name="Keymanesh K."/>
            <person name="Ng V."/>
            <person name="Louie K."/>
            <person name="Northen T."/>
            <person name="Drula E."/>
            <person name="Henrissat B."/>
            <person name="Hsieh H.M."/>
            <person name="Youens-Clark K."/>
            <person name="Lutzoni F."/>
            <person name="Miadlikowska J."/>
            <person name="Eastwood D.C."/>
            <person name="Hamelin R.C."/>
            <person name="Grigoriev I.V."/>
            <person name="U'Ren J.M."/>
        </authorList>
    </citation>
    <scope>NUCLEOTIDE SEQUENCE [LARGE SCALE GENOMIC DNA]</scope>
    <source>
        <strain evidence="1 2">ER1909</strain>
    </source>
</reference>
<organism evidence="1 2">
    <name type="scientific">Hypoxylon rubiginosum</name>
    <dbReference type="NCBI Taxonomy" id="110542"/>
    <lineage>
        <taxon>Eukaryota</taxon>
        <taxon>Fungi</taxon>
        <taxon>Dikarya</taxon>
        <taxon>Ascomycota</taxon>
        <taxon>Pezizomycotina</taxon>
        <taxon>Sordariomycetes</taxon>
        <taxon>Xylariomycetidae</taxon>
        <taxon>Xylariales</taxon>
        <taxon>Hypoxylaceae</taxon>
        <taxon>Hypoxylon</taxon>
    </lineage>
</organism>
<gene>
    <name evidence="1" type="ORF">F4821DRAFT_243502</name>
</gene>
<accession>A0ACC0CVE4</accession>
<sequence length="975" mass="110635">MPLAPAVSALARQTIQSAFEDLNRTISPTDSCTFPSTTLQHVKIAVLKLEDQLSSRGALRNMRRLEPLFKGLENYAKVVDVLCNGTPYLAWIWAPITLILKVASEYVEAFEQIIKAYSRIAESLGRFEVLNNAFARDKNFQQTLAVFYADILQFHKHAYKFTQRSGWKLLFITTWGRFQRRFDNIIEDMKRHESLIDQDANARNIAEAQRMRDDVRAWREESLLKLKQHEEEEASRQFYSVMSWLKADESEQLGIFESLLRQGNKYPGTCDWAIKNKKISSFLQPKPTNPVLWLQGAPGVGKSVLSAHLVNFARSPGWPIFYHFCSHSHVSSTTYENILRTLLLHLLRKDSDLVANVYKESVMGKQPPSTQALERLFQTLLMNASNQSQQKEHIWIVIDGLNECDNQGQTSVVNLVNLVTSNSASSSTACKILISSRPSGILQTRLRKKQIISFAEEKQSLRLAIQRYISQSLQAMNGKFRQLNMVQSEIEDIEHCITEKSDGMFLYARVVLNYLNSNIFFSGAEIKECVDELPKELSDFYRRILSQTLVHLDPRSVNRVRSMFEWIAFSRRPLRKFEFLSAMAFGTGSPNIDNLAPQYILDVCGALVDERADTTLAFIHISVKEFLVSPASNFRIDEPHAIEEQGMATIACLLSGLQTFAYPFDERARYIRVAKGLHGLHVYSTEYWSEYVLCHAELIKPNFWNSVLIGSACRLAQDLDLSTLSCGNEATINANPLDVRVNLLECFPVLQKHIEISITKRSLSYLENIRLINHGEANMTPSTDGISSMLSSYQEIVRYLLCQDEYSGVSAQDLDLFKSQFRASAYTCRLSSCPHATLGFETQQACTEHEISHIRRWACDFPGCQYPPFVSKSALSGHKKKHHSPQIQRRSIRRPTMSQIGVPRTIAVDANSKQDLRAGGSSSISPLESNPPLSSNLLTDFDFDSFLHDDDQDPPQRTLNFNSSELGLEWGDGPQ</sequence>
<protein>
    <submittedName>
        <fullName evidence="1">Uncharacterized protein</fullName>
    </submittedName>
</protein>
<dbReference type="Proteomes" id="UP001497680">
    <property type="component" value="Unassembled WGS sequence"/>
</dbReference>
<name>A0ACC0CVE4_9PEZI</name>
<proteinExistence type="predicted"/>
<keyword evidence="2" id="KW-1185">Reference proteome</keyword>